<gene>
    <name evidence="3" type="ORF">DES36_102215</name>
</gene>
<proteinExistence type="predicted"/>
<evidence type="ECO:0000313" key="3">
    <source>
        <dbReference type="EMBL" id="RBP69071.1"/>
    </source>
</evidence>
<dbReference type="Gene3D" id="3.40.50.720">
    <property type="entry name" value="NAD(P)-binding Rossmann-like Domain"/>
    <property type="match status" value="1"/>
</dbReference>
<evidence type="ECO:0000256" key="1">
    <source>
        <dbReference type="SAM" id="Phobius"/>
    </source>
</evidence>
<keyword evidence="1" id="KW-1133">Transmembrane helix</keyword>
<dbReference type="Proteomes" id="UP000253490">
    <property type="component" value="Unassembled WGS sequence"/>
</dbReference>
<feature type="transmembrane region" description="Helical" evidence="1">
    <location>
        <begin position="44"/>
        <end position="64"/>
    </location>
</feature>
<feature type="domain" description="Polysaccharide biosynthesis protein CapD-like" evidence="2">
    <location>
        <begin position="279"/>
        <end position="432"/>
    </location>
</feature>
<dbReference type="AlphaFoldDB" id="A0A366IFJ1"/>
<reference evidence="3 4" key="1">
    <citation type="submission" date="2018-06" db="EMBL/GenBank/DDBJ databases">
        <title>Genomic Encyclopedia of Type Strains, Phase IV (KMG-IV): sequencing the most valuable type-strain genomes for metagenomic binning, comparative biology and taxonomic classification.</title>
        <authorList>
            <person name="Goeker M."/>
        </authorList>
    </citation>
    <scope>NUCLEOTIDE SEQUENCE [LARGE SCALE GENOMIC DNA]</scope>
    <source>
        <strain evidence="3 4">DSM 22112</strain>
    </source>
</reference>
<comment type="caution">
    <text evidence="3">The sequence shown here is derived from an EMBL/GenBank/DDBJ whole genome shotgun (WGS) entry which is preliminary data.</text>
</comment>
<keyword evidence="1" id="KW-0812">Transmembrane</keyword>
<evidence type="ECO:0000259" key="2">
    <source>
        <dbReference type="Pfam" id="PF02719"/>
    </source>
</evidence>
<dbReference type="InterPro" id="IPR003869">
    <property type="entry name" value="Polysac_CapD-like"/>
</dbReference>
<feature type="transmembrane region" description="Helical" evidence="1">
    <location>
        <begin position="76"/>
        <end position="94"/>
    </location>
</feature>
<name>A0A366IFJ1_9FIRM</name>
<keyword evidence="1" id="KW-0472">Membrane</keyword>
<dbReference type="Pfam" id="PF02719">
    <property type="entry name" value="Polysacc_synt_2"/>
    <property type="match status" value="1"/>
</dbReference>
<dbReference type="EMBL" id="QNRX01000002">
    <property type="protein sequence ID" value="RBP69071.1"/>
    <property type="molecule type" value="Genomic_DNA"/>
</dbReference>
<accession>A0A366IFJ1</accession>
<feature type="transmembrane region" description="Helical" evidence="1">
    <location>
        <begin position="12"/>
        <end position="38"/>
    </location>
</feature>
<protein>
    <submittedName>
        <fullName evidence="3">Polysaccharide biosynthesis protein</fullName>
    </submittedName>
</protein>
<organism evidence="3 4">
    <name type="scientific">Alkalibaculum bacchi</name>
    <dbReference type="NCBI Taxonomy" id="645887"/>
    <lineage>
        <taxon>Bacteria</taxon>
        <taxon>Bacillati</taxon>
        <taxon>Bacillota</taxon>
        <taxon>Clostridia</taxon>
        <taxon>Eubacteriales</taxon>
        <taxon>Eubacteriaceae</taxon>
        <taxon>Alkalibaculum</taxon>
    </lineage>
</organism>
<keyword evidence="4" id="KW-1185">Reference proteome</keyword>
<evidence type="ECO:0000313" key="4">
    <source>
        <dbReference type="Proteomes" id="UP000253490"/>
    </source>
</evidence>
<sequence>MQMKKSSRKNFIFMSLLEMISLAISFSFSLILVDIWYAGNLLQFLYGGLVVVLMSKLSVILIFFKFYAQSKQLNKVLAIVAIYNLFSFICLYLINVECLYEICTINLLVDVLFIGINRNLERKAQEKRDAARVSVMSPNKKKAFSNFSKKEMSSYTPTPLIIVKDLKMKELKQIKNFAPNGIILNISLQDENFVYIDDLRDKINEIGFDSIVVYTKNFYRLEFLDIFEITKDMPFSIELLDENYSLTELTNIEDIIKYFPLNIESSGDFIDENILLLYTGDVCVELCEQIIEKGAKGITVVDYEANLLQLYQRYMDHNEIVLISAQPEGVVEQEVFEGHQRIVYGLPIDDIEKCESDIKSCIERNIVYTKKILQSIPESVKTFTFVSSSLAEKPKSIMGNCYGNVESLVRSRDKYMETCYQVVRLPNYLKRDNPFIRELRQYPFNKVVEANPKDIFVHLYDKEEAVRILLSCIQKKESVGVYVGHQIFLPNFISEMNYRGLLEEKIHVTFTKGAYPLKLYIAHQALGHMSSDKLDSYVYELPEVKVDYYLALKVVDIIEAKLQMGLLEECRKYLKQLTEEKLYIYSAYSS</sequence>